<evidence type="ECO:0000256" key="1">
    <source>
        <dbReference type="ARBA" id="ARBA00001968"/>
    </source>
</evidence>
<proteinExistence type="predicted"/>
<dbReference type="GeneID" id="126911390"/>
<evidence type="ECO:0000313" key="8">
    <source>
        <dbReference type="Proteomes" id="UP000829999"/>
    </source>
</evidence>
<comment type="cofactor">
    <cofactor evidence="1">
        <name>a divalent metal cation</name>
        <dbReference type="ChEBI" id="CHEBI:60240"/>
    </cofactor>
</comment>
<reference evidence="9" key="1">
    <citation type="submission" date="2025-08" db="UniProtKB">
        <authorList>
            <consortium name="RefSeq"/>
        </authorList>
    </citation>
    <scope>IDENTIFICATION</scope>
    <source>
        <tissue evidence="9">Whole larval tissue</tissue>
    </source>
</reference>
<organism evidence="8 9">
    <name type="scientific">Spodoptera frugiperda</name>
    <name type="common">Fall armyworm</name>
    <dbReference type="NCBI Taxonomy" id="7108"/>
    <lineage>
        <taxon>Eukaryota</taxon>
        <taxon>Metazoa</taxon>
        <taxon>Ecdysozoa</taxon>
        <taxon>Arthropoda</taxon>
        <taxon>Hexapoda</taxon>
        <taxon>Insecta</taxon>
        <taxon>Pterygota</taxon>
        <taxon>Neoptera</taxon>
        <taxon>Endopterygota</taxon>
        <taxon>Lepidoptera</taxon>
        <taxon>Glossata</taxon>
        <taxon>Ditrysia</taxon>
        <taxon>Noctuoidea</taxon>
        <taxon>Noctuidae</taxon>
        <taxon>Amphipyrinae</taxon>
        <taxon>Spodoptera</taxon>
    </lineage>
</organism>
<gene>
    <name evidence="9" type="primary">LOC126911390</name>
</gene>
<evidence type="ECO:0000256" key="6">
    <source>
        <dbReference type="PROSITE-ProRule" id="PRU00309"/>
    </source>
</evidence>
<evidence type="ECO:0000313" key="9">
    <source>
        <dbReference type="RefSeq" id="XP_050554357.1"/>
    </source>
</evidence>
<dbReference type="InterPro" id="IPR006612">
    <property type="entry name" value="THAP_Znf"/>
</dbReference>
<dbReference type="OrthoDB" id="8123506at2759"/>
<dbReference type="InterPro" id="IPR027806">
    <property type="entry name" value="HARBI1_dom"/>
</dbReference>
<dbReference type="RefSeq" id="XP_050554357.1">
    <property type="nucleotide sequence ID" value="XM_050698400.1"/>
</dbReference>
<dbReference type="Pfam" id="PF05485">
    <property type="entry name" value="THAP"/>
    <property type="match status" value="1"/>
</dbReference>
<dbReference type="PANTHER" id="PTHR23080">
    <property type="entry name" value="THAP DOMAIN PROTEIN"/>
    <property type="match status" value="1"/>
</dbReference>
<dbReference type="Proteomes" id="UP000829999">
    <property type="component" value="Chromosome 14"/>
</dbReference>
<dbReference type="AlphaFoldDB" id="A0A9R0EYP7"/>
<keyword evidence="3 6" id="KW-0863">Zinc-finger</keyword>
<dbReference type="Pfam" id="PF13613">
    <property type="entry name" value="HTH_Tnp_4"/>
    <property type="match status" value="1"/>
</dbReference>
<evidence type="ECO:0000256" key="5">
    <source>
        <dbReference type="ARBA" id="ARBA00023125"/>
    </source>
</evidence>
<keyword evidence="2" id="KW-0479">Metal-binding</keyword>
<evidence type="ECO:0000256" key="3">
    <source>
        <dbReference type="ARBA" id="ARBA00022771"/>
    </source>
</evidence>
<evidence type="ECO:0000256" key="4">
    <source>
        <dbReference type="ARBA" id="ARBA00022833"/>
    </source>
</evidence>
<evidence type="ECO:0000259" key="7">
    <source>
        <dbReference type="PROSITE" id="PS50950"/>
    </source>
</evidence>
<dbReference type="GO" id="GO:0003677">
    <property type="term" value="F:DNA binding"/>
    <property type="evidence" value="ECO:0007669"/>
    <property type="project" value="UniProtKB-UniRule"/>
</dbReference>
<dbReference type="GO" id="GO:0008270">
    <property type="term" value="F:zinc ion binding"/>
    <property type="evidence" value="ECO:0007669"/>
    <property type="project" value="UniProtKB-KW"/>
</dbReference>
<feature type="domain" description="THAP-type" evidence="7">
    <location>
        <begin position="1"/>
        <end position="93"/>
    </location>
</feature>
<sequence>MTTYRTCAVPMCKSTSIKYPDKLFIHVPKCPKRRKQWIQLARRNPMLTSDKSTIFFCEDHFNLPDDMENYTEYSIMGSVGKIRMKPDCLPSKFECQPDRIKRTRPLQFSSAVNKRQRMDVIQEILSSQTEIPATSGITSNCNFQLSTEKDNLVVHDKVTQVCPELTNKLVQVISRSKVRSKATQTISQIKDKNTSPLKINITSTATSPFKIRKPGVYSARFGNTKIKRKLLFPSEELEVLSLNSISSFTHSESKTETSPSVPSSLTMTSISSNQEMSELDEIKRKIEAEDLCRKTLESTLRLIKNNPRYYIGISKDLYYLIDFIQKHTRLPEEHILLCLKKIRLNTTFSELADQFGMSLSYASKIFMQSIPVIVNVLRPFVIKSNKRAVKQNLPMAFRHKYFNIYCIIDCLEIEIQKPSKSVEQALSWSEYKKANTAKFLISSTPDGIINYISPGYGGRITDVQLVQDCSFIDGLEQGVSILADRGFKHIEELLLQKGINLVRPPSVPSNSKLSKQDVLKTKQIASLRIHIERVIRRLREFSMLKPHSVVNRKLLKYLDECVVIACALINIQDSIIKNT</sequence>
<keyword evidence="4" id="KW-0862">Zinc</keyword>
<keyword evidence="5 6" id="KW-0238">DNA-binding</keyword>
<dbReference type="SMART" id="SM00980">
    <property type="entry name" value="THAP"/>
    <property type="match status" value="1"/>
</dbReference>
<dbReference type="SUPFAM" id="SSF57716">
    <property type="entry name" value="Glucocorticoid receptor-like (DNA-binding domain)"/>
    <property type="match status" value="1"/>
</dbReference>
<dbReference type="Pfam" id="PF13359">
    <property type="entry name" value="DDE_Tnp_4"/>
    <property type="match status" value="1"/>
</dbReference>
<accession>A0A9R0EYP7</accession>
<dbReference type="InterPro" id="IPR027805">
    <property type="entry name" value="Transposase_HTH_dom"/>
</dbReference>
<protein>
    <submittedName>
        <fullName evidence="9">Uncharacterized protein LOC126911390</fullName>
    </submittedName>
</protein>
<dbReference type="PROSITE" id="PS50950">
    <property type="entry name" value="ZF_THAP"/>
    <property type="match status" value="1"/>
</dbReference>
<name>A0A9R0EYP7_SPOFR</name>
<keyword evidence="8" id="KW-1185">Reference proteome</keyword>
<evidence type="ECO:0000256" key="2">
    <source>
        <dbReference type="ARBA" id="ARBA00022723"/>
    </source>
</evidence>